<gene>
    <name evidence="1" type="ORF">CF651_09765</name>
</gene>
<keyword evidence="2" id="KW-1185">Reference proteome</keyword>
<dbReference type="AlphaFoldDB" id="A0A229UT00"/>
<dbReference type="RefSeq" id="WP_094014669.1">
    <property type="nucleotide sequence ID" value="NZ_NMQW01000014.1"/>
</dbReference>
<dbReference type="OrthoDB" id="2661889at2"/>
<organism evidence="1 2">
    <name type="scientific">Paenibacillus rigui</name>
    <dbReference type="NCBI Taxonomy" id="554312"/>
    <lineage>
        <taxon>Bacteria</taxon>
        <taxon>Bacillati</taxon>
        <taxon>Bacillota</taxon>
        <taxon>Bacilli</taxon>
        <taxon>Bacillales</taxon>
        <taxon>Paenibacillaceae</taxon>
        <taxon>Paenibacillus</taxon>
    </lineage>
</organism>
<accession>A0A229UT00</accession>
<sequence>MPDVTPRLGLKKPLGNENVTRAAYNENLDLMDANAAKKSDVDALRSDNTKPLAAEVRTSDPSSPVLGQIWLRSDL</sequence>
<protein>
    <submittedName>
        <fullName evidence="1">Uncharacterized protein</fullName>
    </submittedName>
</protein>
<evidence type="ECO:0000313" key="2">
    <source>
        <dbReference type="Proteomes" id="UP000215509"/>
    </source>
</evidence>
<comment type="caution">
    <text evidence="1">The sequence shown here is derived from an EMBL/GenBank/DDBJ whole genome shotgun (WGS) entry which is preliminary data.</text>
</comment>
<evidence type="ECO:0000313" key="1">
    <source>
        <dbReference type="EMBL" id="OXM86453.1"/>
    </source>
</evidence>
<dbReference type="EMBL" id="NMQW01000014">
    <property type="protein sequence ID" value="OXM86453.1"/>
    <property type="molecule type" value="Genomic_DNA"/>
</dbReference>
<dbReference type="Proteomes" id="UP000215509">
    <property type="component" value="Unassembled WGS sequence"/>
</dbReference>
<proteinExistence type="predicted"/>
<name>A0A229UT00_9BACL</name>
<reference evidence="1 2" key="1">
    <citation type="submission" date="2017-07" db="EMBL/GenBank/DDBJ databases">
        <title>Genome sequencing and assembly of Paenibacillus rigui.</title>
        <authorList>
            <person name="Mayilraj S."/>
        </authorList>
    </citation>
    <scope>NUCLEOTIDE SEQUENCE [LARGE SCALE GENOMIC DNA]</scope>
    <source>
        <strain evidence="1 2">JCM 16352</strain>
    </source>
</reference>